<proteinExistence type="predicted"/>
<evidence type="ECO:0000313" key="2">
    <source>
        <dbReference type="EMBL" id="GBP11184.1"/>
    </source>
</evidence>
<gene>
    <name evidence="2" type="ORF">EVAR_6010_1</name>
</gene>
<comment type="caution">
    <text evidence="2">The sequence shown here is derived from an EMBL/GenBank/DDBJ whole genome shotgun (WGS) entry which is preliminary data.</text>
</comment>
<name>A0A4C1TAK9_EUMVA</name>
<evidence type="ECO:0000256" key="1">
    <source>
        <dbReference type="SAM" id="MobiDB-lite"/>
    </source>
</evidence>
<feature type="region of interest" description="Disordered" evidence="1">
    <location>
        <begin position="1"/>
        <end position="38"/>
    </location>
</feature>
<evidence type="ECO:0000313" key="3">
    <source>
        <dbReference type="Proteomes" id="UP000299102"/>
    </source>
</evidence>
<organism evidence="2 3">
    <name type="scientific">Eumeta variegata</name>
    <name type="common">Bagworm moth</name>
    <name type="synonym">Eumeta japonica</name>
    <dbReference type="NCBI Taxonomy" id="151549"/>
    <lineage>
        <taxon>Eukaryota</taxon>
        <taxon>Metazoa</taxon>
        <taxon>Ecdysozoa</taxon>
        <taxon>Arthropoda</taxon>
        <taxon>Hexapoda</taxon>
        <taxon>Insecta</taxon>
        <taxon>Pterygota</taxon>
        <taxon>Neoptera</taxon>
        <taxon>Endopterygota</taxon>
        <taxon>Lepidoptera</taxon>
        <taxon>Glossata</taxon>
        <taxon>Ditrysia</taxon>
        <taxon>Tineoidea</taxon>
        <taxon>Psychidae</taxon>
        <taxon>Oiketicinae</taxon>
        <taxon>Eumeta</taxon>
    </lineage>
</organism>
<dbReference type="EMBL" id="BGZK01000045">
    <property type="protein sequence ID" value="GBP11184.1"/>
    <property type="molecule type" value="Genomic_DNA"/>
</dbReference>
<sequence length="85" mass="9101">MFNSTIPPASMAGDRGSEPSDLALSSRPGVRASTGFSSQTRKRMLFCELNAGLPDTIEIGCVRWVKLKIDALTGTKVSNRPIGSF</sequence>
<dbReference type="AlphaFoldDB" id="A0A4C1TAK9"/>
<keyword evidence="3" id="KW-1185">Reference proteome</keyword>
<protein>
    <submittedName>
        <fullName evidence="2">Uncharacterized protein</fullName>
    </submittedName>
</protein>
<reference evidence="2 3" key="1">
    <citation type="journal article" date="2019" name="Commun. Biol.">
        <title>The bagworm genome reveals a unique fibroin gene that provides high tensile strength.</title>
        <authorList>
            <person name="Kono N."/>
            <person name="Nakamura H."/>
            <person name="Ohtoshi R."/>
            <person name="Tomita M."/>
            <person name="Numata K."/>
            <person name="Arakawa K."/>
        </authorList>
    </citation>
    <scope>NUCLEOTIDE SEQUENCE [LARGE SCALE GENOMIC DNA]</scope>
</reference>
<accession>A0A4C1TAK9</accession>
<dbReference type="Proteomes" id="UP000299102">
    <property type="component" value="Unassembled WGS sequence"/>
</dbReference>